<dbReference type="Proteomes" id="UP000246115">
    <property type="component" value="Chromosome"/>
</dbReference>
<evidence type="ECO:0000259" key="9">
    <source>
        <dbReference type="Pfam" id="PF05649"/>
    </source>
</evidence>
<dbReference type="InterPro" id="IPR024079">
    <property type="entry name" value="MetalloPept_cat_dom_sf"/>
</dbReference>
<evidence type="ECO:0000313" key="10">
    <source>
        <dbReference type="EMBL" id="AXQ77817.1"/>
    </source>
</evidence>
<keyword evidence="6" id="KW-0862">Zinc</keyword>
<dbReference type="Proteomes" id="UP000264056">
    <property type="component" value="Unassembled WGS sequence"/>
</dbReference>
<dbReference type="EMBL" id="QVQY01000007">
    <property type="protein sequence ID" value="RFU51328.1"/>
    <property type="molecule type" value="Genomic_DNA"/>
</dbReference>
<dbReference type="PRINTS" id="PR00786">
    <property type="entry name" value="NEPRILYSIN"/>
</dbReference>
<accession>A0A372KQ84</accession>
<dbReference type="Gene3D" id="3.40.390.10">
    <property type="entry name" value="Collagenase (Catalytic Domain)"/>
    <property type="match status" value="1"/>
</dbReference>
<dbReference type="GO" id="GO:0046872">
    <property type="term" value="F:metal ion binding"/>
    <property type="evidence" value="ECO:0007669"/>
    <property type="project" value="UniProtKB-KW"/>
</dbReference>
<evidence type="ECO:0000256" key="4">
    <source>
        <dbReference type="ARBA" id="ARBA00022723"/>
    </source>
</evidence>
<organism evidence="12 14">
    <name type="scientific">Streptococcus chenjunshii</name>
    <dbReference type="NCBI Taxonomy" id="2173853"/>
    <lineage>
        <taxon>Bacteria</taxon>
        <taxon>Bacillati</taxon>
        <taxon>Bacillota</taxon>
        <taxon>Bacilli</taxon>
        <taxon>Lactobacillales</taxon>
        <taxon>Streptococcaceae</taxon>
        <taxon>Streptococcus</taxon>
    </lineage>
</organism>
<evidence type="ECO:0000313" key="14">
    <source>
        <dbReference type="Proteomes" id="UP000262901"/>
    </source>
</evidence>
<dbReference type="EMBL" id="QVQZ01000003">
    <property type="protein sequence ID" value="RFU53798.1"/>
    <property type="molecule type" value="Genomic_DNA"/>
</dbReference>
<accession>A0A346N9X2</accession>
<dbReference type="PANTHER" id="PTHR11733:SF167">
    <property type="entry name" value="FI17812P1-RELATED"/>
    <property type="match status" value="1"/>
</dbReference>
<evidence type="ECO:0000313" key="11">
    <source>
        <dbReference type="EMBL" id="RFU51328.1"/>
    </source>
</evidence>
<reference evidence="13" key="3">
    <citation type="submission" date="2018-08" db="EMBL/GenBank/DDBJ databases">
        <title>Streptococcus chenjunshii sp. nov., isolated from stools sample of the Tibetan antelope in the Qinghai-Tibet plateau, China.</title>
        <authorList>
            <person name="Tian Z."/>
        </authorList>
    </citation>
    <scope>NUCLEOTIDE SEQUENCE [LARGE SCALE GENOMIC DNA]</scope>
    <source>
        <strain evidence="13">Z15</strain>
    </source>
</reference>
<reference evidence="10" key="4">
    <citation type="journal article" date="2019" name="Int. J. Syst. Evol. Microbiol.">
        <title>Streptococcus chenjunshii sp. nov. isolated from feces of Tibetan antelopes.</title>
        <authorList>
            <person name="Tian Z."/>
            <person name="Lu S."/>
            <person name="Jin D."/>
            <person name="Yang J."/>
            <person name="Pu J."/>
            <person name="Lai X.H."/>
            <person name="Bai X.N."/>
            <person name="Wu X.M."/>
            <person name="Li J."/>
            <person name="Wang S."/>
            <person name="Xu J."/>
        </authorList>
    </citation>
    <scope>NUCLEOTIDE SEQUENCE</scope>
    <source>
        <strain evidence="10">Z15</strain>
    </source>
</reference>
<dbReference type="Gene3D" id="1.10.1380.10">
    <property type="entry name" value="Neutral endopeptidase , domain2"/>
    <property type="match status" value="1"/>
</dbReference>
<dbReference type="InterPro" id="IPR018497">
    <property type="entry name" value="Peptidase_M13_C"/>
</dbReference>
<dbReference type="InterPro" id="IPR008753">
    <property type="entry name" value="Peptidase_M13_N"/>
</dbReference>
<keyword evidence="15" id="KW-1185">Reference proteome</keyword>
<proteinExistence type="inferred from homology"/>
<evidence type="ECO:0000256" key="5">
    <source>
        <dbReference type="ARBA" id="ARBA00022801"/>
    </source>
</evidence>
<keyword evidence="4" id="KW-0479">Metal-binding</keyword>
<name>A0A372KQ84_9STRE</name>
<evidence type="ECO:0000256" key="2">
    <source>
        <dbReference type="ARBA" id="ARBA00007357"/>
    </source>
</evidence>
<evidence type="ECO:0000256" key="7">
    <source>
        <dbReference type="ARBA" id="ARBA00023049"/>
    </source>
</evidence>
<feature type="domain" description="Peptidase M13 C-terminal" evidence="8">
    <location>
        <begin position="437"/>
        <end position="627"/>
    </location>
</feature>
<protein>
    <submittedName>
        <fullName evidence="12">Endopeptidase</fullName>
    </submittedName>
</protein>
<keyword evidence="5" id="KW-0378">Hydrolase</keyword>
<dbReference type="GO" id="GO:0005886">
    <property type="term" value="C:plasma membrane"/>
    <property type="evidence" value="ECO:0007669"/>
    <property type="project" value="TreeGrafter"/>
</dbReference>
<sequence>MTNYQDDFYRAVNGEWEKTAQIPDDKPRTGGFSDLADEIEELMLETTDRWLAGKELPDDRILQNFIKFHRMTADYAQRERDGVSPVLPLIEEYQNLSSFKEFTAKLADYELAAKPNLMPFGVAPDFMNARMNVLWAEAPSIILPDTSYYAEDNEKGRELLAIWRQTQEKLLPQFGFSAEEIKDMLDKIIALDAKLAQLVLSSEESSEYVKLYHPYAWEDFKKLVPELPLDDFFKQILGQLPDQIIVPEERFWQAAADFYTEDNWDLLKAYLVHSAATSFNAYLTDEIRVVSGTYSRALSGTPKAQDKKKAAFYLAQGPYNQALGLWYAGEKFSPQAKADVEQKVASMIAVYKSRLETADWLAPATREKAITKLNVIRPHIGYPEKLPETYKEKIIDEQLTLVENAQNLAKISIAYSWSKWNKPVDREEWHMPAHMVNAYYDPQQNQIVFPAAILQAPFYSLEQSSSANYGGIGAVIAHEISHAFDTNGASFDENGSLNNWWTDADYKAFEARTDRVVEQFDGLDSYGAKVNGKLTVSENVADLGGLACALEAAKAEADFSVHDFFVNFATIWRMKARPEYMQMLAAVDVHAPAEWRTNITVTNFDDFHAAFGVKEGDGMWRAPQDRVIIW</sequence>
<dbReference type="InterPro" id="IPR042089">
    <property type="entry name" value="Peptidase_M13_dom_2"/>
</dbReference>
<dbReference type="AlphaFoldDB" id="A0A372KQ84"/>
<dbReference type="Pfam" id="PF05649">
    <property type="entry name" value="Peptidase_M13_N"/>
    <property type="match status" value="1"/>
</dbReference>
<comment type="similarity">
    <text evidence="2">Belongs to the peptidase M13 family.</text>
</comment>
<evidence type="ECO:0000313" key="15">
    <source>
        <dbReference type="Proteomes" id="UP000264056"/>
    </source>
</evidence>
<comment type="cofactor">
    <cofactor evidence="1">
        <name>Zn(2+)</name>
        <dbReference type="ChEBI" id="CHEBI:29105"/>
    </cofactor>
</comment>
<evidence type="ECO:0000313" key="13">
    <source>
        <dbReference type="Proteomes" id="UP000246115"/>
    </source>
</evidence>
<keyword evidence="3" id="KW-0645">Protease</keyword>
<dbReference type="EMBL" id="CP031733">
    <property type="protein sequence ID" value="AXQ77817.1"/>
    <property type="molecule type" value="Genomic_DNA"/>
</dbReference>
<evidence type="ECO:0000256" key="1">
    <source>
        <dbReference type="ARBA" id="ARBA00001947"/>
    </source>
</evidence>
<keyword evidence="7" id="KW-0482">Metalloprotease</keyword>
<evidence type="ECO:0000256" key="6">
    <source>
        <dbReference type="ARBA" id="ARBA00022833"/>
    </source>
</evidence>
<gene>
    <name evidence="10" type="ORF">DDV21_001385</name>
    <name evidence="11" type="ORF">DDV22_04040</name>
    <name evidence="12" type="ORF">DDV23_02710</name>
</gene>
<reference evidence="12 14" key="2">
    <citation type="submission" date="2018-08" db="EMBL/GenBank/DDBJ databases">
        <title>Draft genome of Streptococcus sp. nov. Z1.</title>
        <authorList>
            <person name="Tian Z."/>
        </authorList>
    </citation>
    <scope>NUCLEOTIDE SEQUENCE [LARGE SCALE GENOMIC DNA]</scope>
    <source>
        <strain evidence="12">Z1</strain>
        <strain evidence="14">Z1(2018)</strain>
    </source>
</reference>
<reference evidence="11 15" key="1">
    <citation type="submission" date="2018-08" db="EMBL/GenBank/DDBJ databases">
        <title>Draft genome of Streptococcus sp .nov. Z2.</title>
        <authorList>
            <person name="Tian Z."/>
        </authorList>
    </citation>
    <scope>NUCLEOTIDE SEQUENCE [LARGE SCALE GENOMIC DNA]</scope>
    <source>
        <strain evidence="11 15">Z2</strain>
    </source>
</reference>
<dbReference type="Pfam" id="PF01431">
    <property type="entry name" value="Peptidase_M13"/>
    <property type="match status" value="1"/>
</dbReference>
<dbReference type="Proteomes" id="UP000262901">
    <property type="component" value="Unassembled WGS sequence"/>
</dbReference>
<dbReference type="GO" id="GO:0016485">
    <property type="term" value="P:protein processing"/>
    <property type="evidence" value="ECO:0007669"/>
    <property type="project" value="TreeGrafter"/>
</dbReference>
<dbReference type="PANTHER" id="PTHR11733">
    <property type="entry name" value="ZINC METALLOPROTEASE FAMILY M13 NEPRILYSIN-RELATED"/>
    <property type="match status" value="1"/>
</dbReference>
<dbReference type="InterPro" id="IPR000718">
    <property type="entry name" value="Peptidase_M13"/>
</dbReference>
<dbReference type="GO" id="GO:0004222">
    <property type="term" value="F:metalloendopeptidase activity"/>
    <property type="evidence" value="ECO:0007669"/>
    <property type="project" value="InterPro"/>
</dbReference>
<evidence type="ECO:0000313" key="12">
    <source>
        <dbReference type="EMBL" id="RFU53798.1"/>
    </source>
</evidence>
<evidence type="ECO:0000256" key="3">
    <source>
        <dbReference type="ARBA" id="ARBA00022670"/>
    </source>
</evidence>
<dbReference type="CDD" id="cd08662">
    <property type="entry name" value="M13"/>
    <property type="match status" value="1"/>
</dbReference>
<dbReference type="SUPFAM" id="SSF55486">
    <property type="entry name" value="Metalloproteases ('zincins'), catalytic domain"/>
    <property type="match status" value="1"/>
</dbReference>
<evidence type="ECO:0000259" key="8">
    <source>
        <dbReference type="Pfam" id="PF01431"/>
    </source>
</evidence>
<dbReference type="KEGG" id="schj:DDV21_001385"/>
<dbReference type="PROSITE" id="PS51885">
    <property type="entry name" value="NEPRILYSIN"/>
    <property type="match status" value="1"/>
</dbReference>
<dbReference type="OrthoDB" id="9775677at2"/>
<feature type="domain" description="Peptidase M13 N-terminal" evidence="9">
    <location>
        <begin position="5"/>
        <end position="383"/>
    </location>
</feature>
<dbReference type="RefSeq" id="WP_116877570.1">
    <property type="nucleotide sequence ID" value="NZ_CP031733.1"/>
</dbReference>